<dbReference type="EMBL" id="JASCXX010000017">
    <property type="protein sequence ID" value="MDI6450228.1"/>
    <property type="molecule type" value="Genomic_DNA"/>
</dbReference>
<dbReference type="AlphaFoldDB" id="A0AAW6U2V3"/>
<organism evidence="1 2">
    <name type="scientific">Anaerobaca lacustris</name>
    <dbReference type="NCBI Taxonomy" id="3044600"/>
    <lineage>
        <taxon>Bacteria</taxon>
        <taxon>Pseudomonadati</taxon>
        <taxon>Planctomycetota</taxon>
        <taxon>Phycisphaerae</taxon>
        <taxon>Sedimentisphaerales</taxon>
        <taxon>Anaerobacaceae</taxon>
        <taxon>Anaerobaca</taxon>
    </lineage>
</organism>
<comment type="caution">
    <text evidence="1">The sequence shown here is derived from an EMBL/GenBank/DDBJ whole genome shotgun (WGS) entry which is preliminary data.</text>
</comment>
<accession>A0AAW6U2V3</accession>
<keyword evidence="2" id="KW-1185">Reference proteome</keyword>
<dbReference type="RefSeq" id="WP_349245636.1">
    <property type="nucleotide sequence ID" value="NZ_JASCXX010000017.1"/>
</dbReference>
<evidence type="ECO:0000313" key="1">
    <source>
        <dbReference type="EMBL" id="MDI6450228.1"/>
    </source>
</evidence>
<reference evidence="1" key="1">
    <citation type="submission" date="2023-05" db="EMBL/GenBank/DDBJ databases">
        <title>Anaerotaeda fermentans gen. nov., sp. nov., a novel anaerobic planctomycete of the new family within the order Sedimentisphaerales isolated from Taman Peninsula, Russia.</title>
        <authorList>
            <person name="Khomyakova M.A."/>
            <person name="Merkel A.Y."/>
            <person name="Slobodkin A.I."/>
        </authorList>
    </citation>
    <scope>NUCLEOTIDE SEQUENCE</scope>
    <source>
        <strain evidence="1">M17dextr</strain>
    </source>
</reference>
<name>A0AAW6U2V3_9BACT</name>
<evidence type="ECO:0000313" key="2">
    <source>
        <dbReference type="Proteomes" id="UP001431776"/>
    </source>
</evidence>
<dbReference type="Proteomes" id="UP001431776">
    <property type="component" value="Unassembled WGS sequence"/>
</dbReference>
<proteinExistence type="predicted"/>
<sequence length="63" mass="7442">MTESEVIAFLRVPEISKAKDHRHVIEHLKRMRGLPCIHIARQPLYPRAAILDWIEREVEKGTR</sequence>
<gene>
    <name evidence="1" type="ORF">QJ522_14300</name>
</gene>
<protein>
    <recommendedName>
        <fullName evidence="3">DNA-binding protein</fullName>
    </recommendedName>
</protein>
<evidence type="ECO:0008006" key="3">
    <source>
        <dbReference type="Google" id="ProtNLM"/>
    </source>
</evidence>